<keyword evidence="1" id="KW-0812">Transmembrane</keyword>
<evidence type="ECO:0000259" key="2">
    <source>
        <dbReference type="PROSITE" id="PS50206"/>
    </source>
</evidence>
<dbReference type="PROSITE" id="PS00380">
    <property type="entry name" value="RHODANESE_1"/>
    <property type="match status" value="1"/>
</dbReference>
<dbReference type="PANTHER" id="PTHR43031:SF18">
    <property type="entry name" value="RHODANESE-RELATED SULFURTRANSFERASES"/>
    <property type="match status" value="1"/>
</dbReference>
<evidence type="ECO:0000313" key="3">
    <source>
        <dbReference type="EMBL" id="MBK1727410.1"/>
    </source>
</evidence>
<protein>
    <submittedName>
        <fullName evidence="3">Sulfurtransferase</fullName>
    </submittedName>
</protein>
<dbReference type="InterPro" id="IPR050229">
    <property type="entry name" value="GlpE_sulfurtransferase"/>
</dbReference>
<feature type="domain" description="Rhodanese" evidence="2">
    <location>
        <begin position="50"/>
        <end position="142"/>
    </location>
</feature>
<dbReference type="RefSeq" id="WP_200260624.1">
    <property type="nucleotide sequence ID" value="NZ_NRSH01000145.1"/>
</dbReference>
<evidence type="ECO:0000256" key="1">
    <source>
        <dbReference type="SAM" id="Phobius"/>
    </source>
</evidence>
<dbReference type="CDD" id="cd00158">
    <property type="entry name" value="RHOD"/>
    <property type="match status" value="1"/>
</dbReference>
<proteinExistence type="predicted"/>
<feature type="transmembrane region" description="Helical" evidence="1">
    <location>
        <begin position="12"/>
        <end position="31"/>
    </location>
</feature>
<organism evidence="3 4">
    <name type="scientific">Halorhodospira neutriphila</name>
    <dbReference type="NCBI Taxonomy" id="168379"/>
    <lineage>
        <taxon>Bacteria</taxon>
        <taxon>Pseudomonadati</taxon>
        <taxon>Pseudomonadota</taxon>
        <taxon>Gammaproteobacteria</taxon>
        <taxon>Chromatiales</taxon>
        <taxon>Ectothiorhodospiraceae</taxon>
        <taxon>Halorhodospira</taxon>
    </lineage>
</organism>
<dbReference type="SUPFAM" id="SSF52821">
    <property type="entry name" value="Rhodanese/Cell cycle control phosphatase"/>
    <property type="match status" value="1"/>
</dbReference>
<dbReference type="Gene3D" id="3.40.250.10">
    <property type="entry name" value="Rhodanese-like domain"/>
    <property type="match status" value="1"/>
</dbReference>
<name>A0ABS1E6S6_9GAMM</name>
<keyword evidence="1" id="KW-0472">Membrane</keyword>
<dbReference type="InterPro" id="IPR001307">
    <property type="entry name" value="Thiosulphate_STrfase_CS"/>
</dbReference>
<gene>
    <name evidence="3" type="ORF">CKO13_10365</name>
</gene>
<dbReference type="Proteomes" id="UP000738126">
    <property type="component" value="Unassembled WGS sequence"/>
</dbReference>
<sequence length="147" mass="16750">MQEFWEFAQSNWGLVLAFLLILGWWIGGELFHWYSGVRGVDGDGATQLYNRESALFIDIRVNKEFRKGHLPGAFNLPATELEQLVSKLRKEAGEGRPLIVYDENGQQAAPVARQLRKHGFTRVYRLKQGLRAWQSAGYPMENVNAKG</sequence>
<dbReference type="InterPro" id="IPR001763">
    <property type="entry name" value="Rhodanese-like_dom"/>
</dbReference>
<accession>A0ABS1E6S6</accession>
<comment type="caution">
    <text evidence="3">The sequence shown here is derived from an EMBL/GenBank/DDBJ whole genome shotgun (WGS) entry which is preliminary data.</text>
</comment>
<dbReference type="EMBL" id="NRSH01000145">
    <property type="protein sequence ID" value="MBK1727410.1"/>
    <property type="molecule type" value="Genomic_DNA"/>
</dbReference>
<reference evidence="3 4" key="1">
    <citation type="journal article" date="2020" name="Microorganisms">
        <title>Osmotic Adaptation and Compatible Solute Biosynthesis of Phototrophic Bacteria as Revealed from Genome Analyses.</title>
        <authorList>
            <person name="Imhoff J.F."/>
            <person name="Rahn T."/>
            <person name="Kunzel S."/>
            <person name="Keller A."/>
            <person name="Neulinger S.C."/>
        </authorList>
    </citation>
    <scope>NUCLEOTIDE SEQUENCE [LARGE SCALE GENOMIC DNA]</scope>
    <source>
        <strain evidence="3 4">DSM 15116</strain>
    </source>
</reference>
<dbReference type="SMART" id="SM00450">
    <property type="entry name" value="RHOD"/>
    <property type="match status" value="1"/>
</dbReference>
<dbReference type="InterPro" id="IPR036873">
    <property type="entry name" value="Rhodanese-like_dom_sf"/>
</dbReference>
<dbReference type="Pfam" id="PF00581">
    <property type="entry name" value="Rhodanese"/>
    <property type="match status" value="1"/>
</dbReference>
<dbReference type="PANTHER" id="PTHR43031">
    <property type="entry name" value="FAD-DEPENDENT OXIDOREDUCTASE"/>
    <property type="match status" value="1"/>
</dbReference>
<keyword evidence="1" id="KW-1133">Transmembrane helix</keyword>
<keyword evidence="4" id="KW-1185">Reference proteome</keyword>
<dbReference type="PROSITE" id="PS50206">
    <property type="entry name" value="RHODANESE_3"/>
    <property type="match status" value="1"/>
</dbReference>
<evidence type="ECO:0000313" key="4">
    <source>
        <dbReference type="Proteomes" id="UP000738126"/>
    </source>
</evidence>